<sequence length="575" mass="65952">MNNIVLRRIYLYSISIIGCVVFLLHNPISIFFQVTDNFSSVLLILFVVSILISYRFQILVPPDGNSFSLDSSIFLAITFIYGLEISLFVLFVGSVIYDLRQQKALWRAQIFNFAMYTLMISGAYYVFIYTAGEIGQINFSSTYSYILALGCYYVINIILVGLGFLIASSNRLLPLLKKTFQETIIDYIIIFALVFILGLVLETSPIFGIIAFTFLIVVLSIFFKKYFRLFEKVSNDKKNREQMMDSLPIGIITLEEEAFDIRINSFAVKLLNIEPDEIKKILVSENKVQIKNKEFWNIFQTKQIVENVRVVYKTEKKTYRLLVSQSELTNHSFVTIGRIYHFIDMTDLEELQKRIYQSEKLALLGELSAGAAHEIRNPLTVIQGFLTLMTESFSKSEQNKFHIPFMLSEFERIDSIVEEMLMLAKPGEPKLMEAYIKDIIEEIVPHYTNSTAQEIEFNINLDDTRLLLDEKQMKQVMYNLIRNSCDAIGSKGKISIYSKINEDTYQLFIEDTGSGIPLELQESIYSPFLTNKDSGTGLGLTIVQKMIENQNGDIKLYSTSENGTTFLITLPLPKE</sequence>
<dbReference type="Pfam" id="PF02518">
    <property type="entry name" value="HATPase_c"/>
    <property type="match status" value="1"/>
</dbReference>
<evidence type="ECO:0000256" key="2">
    <source>
        <dbReference type="ARBA" id="ARBA00012438"/>
    </source>
</evidence>
<accession>A0ABT7LA22</accession>
<evidence type="ECO:0000256" key="3">
    <source>
        <dbReference type="ARBA" id="ARBA00022553"/>
    </source>
</evidence>
<dbReference type="RefSeq" id="WP_285934000.1">
    <property type="nucleotide sequence ID" value="NZ_JASTZU010000062.1"/>
</dbReference>
<organism evidence="11 12">
    <name type="scientific">Aquibacillus rhizosphaerae</name>
    <dbReference type="NCBI Taxonomy" id="3051431"/>
    <lineage>
        <taxon>Bacteria</taxon>
        <taxon>Bacillati</taxon>
        <taxon>Bacillota</taxon>
        <taxon>Bacilli</taxon>
        <taxon>Bacillales</taxon>
        <taxon>Bacillaceae</taxon>
        <taxon>Aquibacillus</taxon>
    </lineage>
</organism>
<dbReference type="PRINTS" id="PR00344">
    <property type="entry name" value="BCTRLSENSOR"/>
</dbReference>
<dbReference type="PROSITE" id="PS51257">
    <property type="entry name" value="PROKAR_LIPOPROTEIN"/>
    <property type="match status" value="1"/>
</dbReference>
<evidence type="ECO:0000256" key="8">
    <source>
        <dbReference type="ARBA" id="ARBA00023012"/>
    </source>
</evidence>
<keyword evidence="5" id="KW-0547">Nucleotide-binding</keyword>
<dbReference type="SMART" id="SM00387">
    <property type="entry name" value="HATPase_c"/>
    <property type="match status" value="1"/>
</dbReference>
<proteinExistence type="predicted"/>
<keyword evidence="12" id="KW-1185">Reference proteome</keyword>
<feature type="transmembrane region" description="Helical" evidence="9">
    <location>
        <begin position="179"/>
        <end position="200"/>
    </location>
</feature>
<comment type="caution">
    <text evidence="11">The sequence shown here is derived from an EMBL/GenBank/DDBJ whole genome shotgun (WGS) entry which is preliminary data.</text>
</comment>
<feature type="transmembrane region" description="Helical" evidence="9">
    <location>
        <begin position="72"/>
        <end position="97"/>
    </location>
</feature>
<keyword evidence="8" id="KW-0902">Two-component regulatory system</keyword>
<keyword evidence="9" id="KW-1133">Transmembrane helix</keyword>
<dbReference type="Proteomes" id="UP001235343">
    <property type="component" value="Unassembled WGS sequence"/>
</dbReference>
<keyword evidence="6" id="KW-0418">Kinase</keyword>
<evidence type="ECO:0000256" key="6">
    <source>
        <dbReference type="ARBA" id="ARBA00022777"/>
    </source>
</evidence>
<keyword evidence="4" id="KW-0808">Transferase</keyword>
<feature type="transmembrane region" description="Helical" evidence="9">
    <location>
        <begin position="143"/>
        <end position="167"/>
    </location>
</feature>
<dbReference type="InterPro" id="IPR036097">
    <property type="entry name" value="HisK_dim/P_sf"/>
</dbReference>
<keyword evidence="3" id="KW-0597">Phosphoprotein</keyword>
<evidence type="ECO:0000256" key="1">
    <source>
        <dbReference type="ARBA" id="ARBA00000085"/>
    </source>
</evidence>
<reference evidence="11 12" key="1">
    <citation type="submission" date="2023-06" db="EMBL/GenBank/DDBJ databases">
        <title>Aquibacillus rhizosphaerae LR5S19.</title>
        <authorList>
            <person name="Sun J.-Q."/>
        </authorList>
    </citation>
    <scope>NUCLEOTIDE SEQUENCE [LARGE SCALE GENOMIC DNA]</scope>
    <source>
        <strain evidence="11 12">LR5S19</strain>
    </source>
</reference>
<dbReference type="PANTHER" id="PTHR43065">
    <property type="entry name" value="SENSOR HISTIDINE KINASE"/>
    <property type="match status" value="1"/>
</dbReference>
<evidence type="ECO:0000259" key="10">
    <source>
        <dbReference type="PROSITE" id="PS50109"/>
    </source>
</evidence>
<dbReference type="GO" id="GO:0005524">
    <property type="term" value="F:ATP binding"/>
    <property type="evidence" value="ECO:0007669"/>
    <property type="project" value="UniProtKB-KW"/>
</dbReference>
<dbReference type="InterPro" id="IPR036890">
    <property type="entry name" value="HATPase_C_sf"/>
</dbReference>
<evidence type="ECO:0000256" key="9">
    <source>
        <dbReference type="SAM" id="Phobius"/>
    </source>
</evidence>
<dbReference type="SMART" id="SM00388">
    <property type="entry name" value="HisKA"/>
    <property type="match status" value="1"/>
</dbReference>
<evidence type="ECO:0000313" key="11">
    <source>
        <dbReference type="EMBL" id="MDL4842708.1"/>
    </source>
</evidence>
<evidence type="ECO:0000313" key="12">
    <source>
        <dbReference type="Proteomes" id="UP001235343"/>
    </source>
</evidence>
<dbReference type="InterPro" id="IPR004358">
    <property type="entry name" value="Sig_transdc_His_kin-like_C"/>
</dbReference>
<keyword evidence="7 11" id="KW-0067">ATP-binding</keyword>
<dbReference type="EMBL" id="JASTZU010000062">
    <property type="protein sequence ID" value="MDL4842708.1"/>
    <property type="molecule type" value="Genomic_DNA"/>
</dbReference>
<dbReference type="InterPro" id="IPR003661">
    <property type="entry name" value="HisK_dim/P_dom"/>
</dbReference>
<evidence type="ECO:0000256" key="4">
    <source>
        <dbReference type="ARBA" id="ARBA00022679"/>
    </source>
</evidence>
<dbReference type="SUPFAM" id="SSF55874">
    <property type="entry name" value="ATPase domain of HSP90 chaperone/DNA topoisomerase II/histidine kinase"/>
    <property type="match status" value="1"/>
</dbReference>
<protein>
    <recommendedName>
        <fullName evidence="2">histidine kinase</fullName>
        <ecNumber evidence="2">2.7.13.3</ecNumber>
    </recommendedName>
</protein>
<dbReference type="SUPFAM" id="SSF47384">
    <property type="entry name" value="Homodimeric domain of signal transducing histidine kinase"/>
    <property type="match status" value="1"/>
</dbReference>
<dbReference type="Gene3D" id="3.30.565.10">
    <property type="entry name" value="Histidine kinase-like ATPase, C-terminal domain"/>
    <property type="match status" value="1"/>
</dbReference>
<feature type="transmembrane region" description="Helical" evidence="9">
    <location>
        <begin position="41"/>
        <end position="60"/>
    </location>
</feature>
<evidence type="ECO:0000256" key="7">
    <source>
        <dbReference type="ARBA" id="ARBA00022840"/>
    </source>
</evidence>
<keyword evidence="9" id="KW-0472">Membrane</keyword>
<gene>
    <name evidence="11" type="ORF">QQS35_19935</name>
</gene>
<dbReference type="Gene3D" id="1.10.287.130">
    <property type="match status" value="1"/>
</dbReference>
<dbReference type="InterPro" id="IPR003594">
    <property type="entry name" value="HATPase_dom"/>
</dbReference>
<comment type="catalytic activity">
    <reaction evidence="1">
        <text>ATP + protein L-histidine = ADP + protein N-phospho-L-histidine.</text>
        <dbReference type="EC" id="2.7.13.3"/>
    </reaction>
</comment>
<dbReference type="EC" id="2.7.13.3" evidence="2"/>
<keyword evidence="9" id="KW-0812">Transmembrane</keyword>
<feature type="domain" description="Histidine kinase" evidence="10">
    <location>
        <begin position="370"/>
        <end position="574"/>
    </location>
</feature>
<dbReference type="Pfam" id="PF00512">
    <property type="entry name" value="HisKA"/>
    <property type="match status" value="1"/>
</dbReference>
<evidence type="ECO:0000256" key="5">
    <source>
        <dbReference type="ARBA" id="ARBA00022741"/>
    </source>
</evidence>
<name>A0ABT7LA22_9BACI</name>
<dbReference type="InterPro" id="IPR005467">
    <property type="entry name" value="His_kinase_dom"/>
</dbReference>
<dbReference type="PROSITE" id="PS50109">
    <property type="entry name" value="HIS_KIN"/>
    <property type="match status" value="1"/>
</dbReference>
<dbReference type="CDD" id="cd00082">
    <property type="entry name" value="HisKA"/>
    <property type="match status" value="1"/>
</dbReference>
<dbReference type="PANTHER" id="PTHR43065:SF10">
    <property type="entry name" value="PEROXIDE STRESS-ACTIVATED HISTIDINE KINASE MAK3"/>
    <property type="match status" value="1"/>
</dbReference>
<feature type="transmembrane region" description="Helical" evidence="9">
    <location>
        <begin position="12"/>
        <end position="34"/>
    </location>
</feature>
<feature type="transmembrane region" description="Helical" evidence="9">
    <location>
        <begin position="109"/>
        <end position="131"/>
    </location>
</feature>